<keyword evidence="1" id="KW-0175">Coiled coil</keyword>
<proteinExistence type="predicted"/>
<keyword evidence="3" id="KW-1185">Reference proteome</keyword>
<dbReference type="AlphaFoldDB" id="A0AAD3CX12"/>
<dbReference type="InterPro" id="IPR032675">
    <property type="entry name" value="LRR_dom_sf"/>
</dbReference>
<dbReference type="EMBL" id="BLLK01000045">
    <property type="protein sequence ID" value="GFH52545.1"/>
    <property type="molecule type" value="Genomic_DNA"/>
</dbReference>
<evidence type="ECO:0000256" key="1">
    <source>
        <dbReference type="SAM" id="Coils"/>
    </source>
</evidence>
<organism evidence="2 3">
    <name type="scientific">Chaetoceros tenuissimus</name>
    <dbReference type="NCBI Taxonomy" id="426638"/>
    <lineage>
        <taxon>Eukaryota</taxon>
        <taxon>Sar</taxon>
        <taxon>Stramenopiles</taxon>
        <taxon>Ochrophyta</taxon>
        <taxon>Bacillariophyta</taxon>
        <taxon>Coscinodiscophyceae</taxon>
        <taxon>Chaetocerotophycidae</taxon>
        <taxon>Chaetocerotales</taxon>
        <taxon>Chaetocerotaceae</taxon>
        <taxon>Chaetoceros</taxon>
    </lineage>
</organism>
<dbReference type="SUPFAM" id="SSF52058">
    <property type="entry name" value="L domain-like"/>
    <property type="match status" value="1"/>
</dbReference>
<dbReference type="InterPro" id="IPR026906">
    <property type="entry name" value="LRR_5"/>
</dbReference>
<protein>
    <submittedName>
        <fullName evidence="2">Uncharacterized protein</fullName>
    </submittedName>
</protein>
<accession>A0AAD3CX12</accession>
<feature type="coiled-coil region" evidence="1">
    <location>
        <begin position="511"/>
        <end position="538"/>
    </location>
</feature>
<evidence type="ECO:0000313" key="2">
    <source>
        <dbReference type="EMBL" id="GFH52545.1"/>
    </source>
</evidence>
<evidence type="ECO:0000313" key="3">
    <source>
        <dbReference type="Proteomes" id="UP001054902"/>
    </source>
</evidence>
<dbReference type="Pfam" id="PF13306">
    <property type="entry name" value="LRR_5"/>
    <property type="match status" value="1"/>
</dbReference>
<dbReference type="Proteomes" id="UP001054902">
    <property type="component" value="Unassembled WGS sequence"/>
</dbReference>
<dbReference type="InterPro" id="IPR036770">
    <property type="entry name" value="Ankyrin_rpt-contain_sf"/>
</dbReference>
<reference evidence="2 3" key="1">
    <citation type="journal article" date="2021" name="Sci. Rep.">
        <title>The genome of the diatom Chaetoceros tenuissimus carries an ancient integrated fragment of an extant virus.</title>
        <authorList>
            <person name="Hongo Y."/>
            <person name="Kimura K."/>
            <person name="Takaki Y."/>
            <person name="Yoshida Y."/>
            <person name="Baba S."/>
            <person name="Kobayashi G."/>
            <person name="Nagasaki K."/>
            <person name="Hano T."/>
            <person name="Tomaru Y."/>
        </authorList>
    </citation>
    <scope>NUCLEOTIDE SEQUENCE [LARGE SCALE GENOMIC DNA]</scope>
    <source>
        <strain evidence="2 3">NIES-3715</strain>
    </source>
</reference>
<dbReference type="SUPFAM" id="SSF48403">
    <property type="entry name" value="Ankyrin repeat"/>
    <property type="match status" value="1"/>
</dbReference>
<sequence length="564" mass="65378">MRLQRKLTKKEWAEIGEKYKDGGVHMYRGKRTLFYNGEKLRDTNNWKKIVYNDEEHDSWEVIIVLPGVEIIPDSALCQCKNVKTVIMADTVRRIEHQGFCFCRRLEFVRLSRNLKYIGSCTFKGCESLTSIFIPLSCREIGNEAFCGCSKLIILSVPQHTELGENVIGATALIRASTFEINEYGRYDTSLNENVNEWIKNRHVNFPLHKLCCSDDPTFNQTTIIPTKEDCLRKDEFGLIPLIYMIYNIDANYENIKQFIEIGGEESLLIEDKIGWNALHHACNSENEAVLIALVKACREDLIDTALRSNSLDENDKKRFRAIASLKEIKSALVAHESLLIYDLLVQLDKNEASGNLFGDDEKELIPFDIGKFNISEDELGDSSTIDTYNDACRSLKEAIDHYIETSDIVEKLRSINCNEELIKTLACKLSTLITKREEQDDQLMEIFQQLEANIDGIFKNRNEHFQQQVFTSRSWYIDNIHSLKTLEEEYYLCFKAIQLLVLMYLTSIEDKQKVVEELEKCKIEIRQHETRIQMERKAQQIVEARAWFLGVSEEEIINHLMRSN</sequence>
<dbReference type="Gene3D" id="3.80.10.10">
    <property type="entry name" value="Ribonuclease Inhibitor"/>
    <property type="match status" value="1"/>
</dbReference>
<dbReference type="Gene3D" id="1.25.40.20">
    <property type="entry name" value="Ankyrin repeat-containing domain"/>
    <property type="match status" value="1"/>
</dbReference>
<comment type="caution">
    <text evidence="2">The sequence shown here is derived from an EMBL/GenBank/DDBJ whole genome shotgun (WGS) entry which is preliminary data.</text>
</comment>
<gene>
    <name evidence="2" type="ORF">CTEN210_09021</name>
</gene>
<name>A0AAD3CX12_9STRA</name>